<dbReference type="Gene3D" id="1.10.3020.10">
    <property type="entry name" value="alpha-amino acid ester hydrolase ( Helical cap domain)"/>
    <property type="match status" value="1"/>
</dbReference>
<protein>
    <recommendedName>
        <fullName evidence="2">Xaa-Pro dipeptidyl-peptidase C-terminal domain-containing protein</fullName>
    </recommendedName>
</protein>
<dbReference type="InterPro" id="IPR029058">
    <property type="entry name" value="AB_hydrolase_fold"/>
</dbReference>
<dbReference type="SUPFAM" id="SSF49785">
    <property type="entry name" value="Galactose-binding domain-like"/>
    <property type="match status" value="1"/>
</dbReference>
<evidence type="ECO:0000256" key="1">
    <source>
        <dbReference type="ARBA" id="ARBA00022801"/>
    </source>
</evidence>
<keyword evidence="4" id="KW-1185">Reference proteome</keyword>
<dbReference type="InterPro" id="IPR005674">
    <property type="entry name" value="CocE/Ser_esterase"/>
</dbReference>
<dbReference type="Pfam" id="PF02129">
    <property type="entry name" value="Peptidase_S15"/>
    <property type="match status" value="1"/>
</dbReference>
<dbReference type="RefSeq" id="WP_103080765.1">
    <property type="nucleotide sequence ID" value="NZ_CP021850.1"/>
</dbReference>
<dbReference type="InterPro" id="IPR013736">
    <property type="entry name" value="Xaa-Pro_dipept_C"/>
</dbReference>
<organism evidence="3 4">
    <name type="scientific">Clostridium thermosuccinogenes</name>
    <dbReference type="NCBI Taxonomy" id="84032"/>
    <lineage>
        <taxon>Bacteria</taxon>
        <taxon>Bacillati</taxon>
        <taxon>Bacillota</taxon>
        <taxon>Clostridia</taxon>
        <taxon>Eubacteriales</taxon>
        <taxon>Clostridiaceae</taxon>
        <taxon>Clostridium</taxon>
    </lineage>
</organism>
<dbReference type="InterPro" id="IPR000383">
    <property type="entry name" value="Xaa-Pro-like_dom"/>
</dbReference>
<evidence type="ECO:0000313" key="3">
    <source>
        <dbReference type="EMBL" id="PNU00574.1"/>
    </source>
</evidence>
<feature type="domain" description="Xaa-Pro dipeptidyl-peptidase C-terminal" evidence="2">
    <location>
        <begin position="314"/>
        <end position="561"/>
    </location>
</feature>
<gene>
    <name evidence="3" type="ORF">CDQ84_05685</name>
</gene>
<dbReference type="KEGG" id="cthd:CDO33_10080"/>
<dbReference type="Gene3D" id="3.40.50.1820">
    <property type="entry name" value="alpha/beta hydrolase"/>
    <property type="match status" value="1"/>
</dbReference>
<keyword evidence="1" id="KW-0378">Hydrolase</keyword>
<reference evidence="3 4" key="1">
    <citation type="submission" date="2017-06" db="EMBL/GenBank/DDBJ databases">
        <title>Investigating the central metabolism of Clostridium thermosuccinogenes.</title>
        <authorList>
            <person name="Koendjbiharie J.G."/>
            <person name="van Kranenburg R."/>
        </authorList>
    </citation>
    <scope>NUCLEOTIDE SEQUENCE [LARGE SCALE GENOMIC DNA]</scope>
    <source>
        <strain evidence="3 4">DSM 5806</strain>
    </source>
</reference>
<dbReference type="InterPro" id="IPR008979">
    <property type="entry name" value="Galactose-bd-like_sf"/>
</dbReference>
<dbReference type="EMBL" id="NIOJ01000009">
    <property type="protein sequence ID" value="PNU00574.1"/>
    <property type="molecule type" value="Genomic_DNA"/>
</dbReference>
<dbReference type="Gene3D" id="2.60.120.260">
    <property type="entry name" value="Galactose-binding domain-like"/>
    <property type="match status" value="1"/>
</dbReference>
<evidence type="ECO:0000313" key="4">
    <source>
        <dbReference type="Proteomes" id="UP000236151"/>
    </source>
</evidence>
<dbReference type="OrthoDB" id="319764at2"/>
<dbReference type="SMART" id="SM00939">
    <property type="entry name" value="PepX_C"/>
    <property type="match status" value="1"/>
</dbReference>
<proteinExistence type="predicted"/>
<comment type="caution">
    <text evidence="3">The sequence shown here is derived from an EMBL/GenBank/DDBJ whole genome shotgun (WGS) entry which is preliminary data.</text>
</comment>
<name>A0A2K2FP96_9CLOT</name>
<dbReference type="SUPFAM" id="SSF53474">
    <property type="entry name" value="alpha/beta-Hydrolases"/>
    <property type="match status" value="1"/>
</dbReference>
<evidence type="ECO:0000259" key="2">
    <source>
        <dbReference type="SMART" id="SM00939"/>
    </source>
</evidence>
<dbReference type="AlphaFoldDB" id="A0A2K2FP96"/>
<accession>A0A2K2FP96</accession>
<dbReference type="GO" id="GO:0008239">
    <property type="term" value="F:dipeptidyl-peptidase activity"/>
    <property type="evidence" value="ECO:0007669"/>
    <property type="project" value="InterPro"/>
</dbReference>
<dbReference type="Proteomes" id="UP000236151">
    <property type="component" value="Unassembled WGS sequence"/>
</dbReference>
<sequence length="565" mass="65094">MCDKTTEMIDFVRSSYRQDVYPATYEMDDIKEVMVPMRDGTKLRTVICSPKGEGSWPVLFVRTPYPMYEFFKAHGEEYAKRGFIYVFQFCRGTVGSEGTWEPNINEPNDGIDSVNWLAQQSWCASIGIHGVSYMALTGWIIADKLPEKVKALYLCHYGVDRYLSAYKDGLFRHDILTGWAMTNAGKHITDDFKTDYIKACLYRPHIKVDEDLWGIKLGWYRDWITHTDYDCEYWQRGFWGKLREIPEKINIPICIVGGWFDHHLEGTVLGYEKLSNDTKKYSRLIVGGWDHDFKPSIPGHKSKSAYFNLNSDMFNWFDKILRKNILPEPEIKTYIIGDDIWGQWESWPIQPNAIKTLYLTTNRHSEFDAYVLSHEKSDVAKTIKYQYDPLNPVFTNGGETIFVSAERRGSLLQEKPGYRDDVISFVSDVLTEDILVVGNINVKLFVSSDCEDTCFTAKIMEVFPNGDAYNLRTGITTMAYRNNSPKRISYVPGDIEEINIKTLPITWKISAGSRIRIDISSSDFPQYAIHSNYKGIWSTHDKTKIANQILHTGGKYDSSIQLPII</sequence>
<dbReference type="NCBIfam" id="TIGR00976">
    <property type="entry name" value="CocE_NonD"/>
    <property type="match status" value="1"/>
</dbReference>
<dbReference type="Pfam" id="PF08530">
    <property type="entry name" value="PepX_C"/>
    <property type="match status" value="1"/>
</dbReference>